<evidence type="ECO:0000313" key="2">
    <source>
        <dbReference type="EMBL" id="KAK3169043.1"/>
    </source>
</evidence>
<dbReference type="Pfam" id="PF07985">
    <property type="entry name" value="SRR1"/>
    <property type="match status" value="1"/>
</dbReference>
<evidence type="ECO:0000313" key="3">
    <source>
        <dbReference type="Proteomes" id="UP001276659"/>
    </source>
</evidence>
<name>A0AAD9Z3V6_9LECA</name>
<accession>A0AAD9Z3V6</accession>
<sequence>MMVTTPDHDTKMADYEQLNATFHASPASLVLHDTFERDLARFYHHDINRIVYLGVTRDDALKQLVFIKSLQAILKHQHDIKDMYFQIDNTTTAAEKSFLKSLDFTLLPANGNKEDSIYTKITTRTLIFAPSISSETLHTALRYSGFAVLICPDIDDTIATMRAQGDIYTSTDKVLSFCRIQAAGFKRKMTGMATGLGDIGGTWCQGTSVHWIPAGEGEKRAKPLQVGRAMPER</sequence>
<protein>
    <recommendedName>
        <fullName evidence="1">SRR1-like domain-containing protein</fullName>
    </recommendedName>
</protein>
<organism evidence="2 3">
    <name type="scientific">Lepraria neglecta</name>
    <dbReference type="NCBI Taxonomy" id="209136"/>
    <lineage>
        <taxon>Eukaryota</taxon>
        <taxon>Fungi</taxon>
        <taxon>Dikarya</taxon>
        <taxon>Ascomycota</taxon>
        <taxon>Pezizomycotina</taxon>
        <taxon>Lecanoromycetes</taxon>
        <taxon>OSLEUM clade</taxon>
        <taxon>Lecanoromycetidae</taxon>
        <taxon>Lecanorales</taxon>
        <taxon>Lecanorineae</taxon>
        <taxon>Stereocaulaceae</taxon>
        <taxon>Lepraria</taxon>
    </lineage>
</organism>
<dbReference type="AlphaFoldDB" id="A0AAD9Z3V6"/>
<dbReference type="EMBL" id="JASNWA010000010">
    <property type="protein sequence ID" value="KAK3169043.1"/>
    <property type="molecule type" value="Genomic_DNA"/>
</dbReference>
<gene>
    <name evidence="2" type="ORF">OEA41_005491</name>
</gene>
<keyword evidence="3" id="KW-1185">Reference proteome</keyword>
<dbReference type="InterPro" id="IPR012942">
    <property type="entry name" value="SRR1-like"/>
</dbReference>
<feature type="domain" description="SRR1-like" evidence="1">
    <location>
        <begin position="45"/>
        <end position="180"/>
    </location>
</feature>
<comment type="caution">
    <text evidence="2">The sequence shown here is derived from an EMBL/GenBank/DDBJ whole genome shotgun (WGS) entry which is preliminary data.</text>
</comment>
<dbReference type="Proteomes" id="UP001276659">
    <property type="component" value="Unassembled WGS sequence"/>
</dbReference>
<evidence type="ECO:0000259" key="1">
    <source>
        <dbReference type="Pfam" id="PF07985"/>
    </source>
</evidence>
<proteinExistence type="predicted"/>
<reference evidence="2" key="1">
    <citation type="submission" date="2022-11" db="EMBL/GenBank/DDBJ databases">
        <title>Chromosomal genome sequence assembly and mating type (MAT) locus characterization of the leprose asexual lichenized fungus Lepraria neglecta (Nyl.) Erichsen.</title>
        <authorList>
            <person name="Allen J.L."/>
            <person name="Pfeffer B."/>
        </authorList>
    </citation>
    <scope>NUCLEOTIDE SEQUENCE</scope>
    <source>
        <strain evidence="2">Allen 5258</strain>
    </source>
</reference>